<feature type="compositionally biased region" description="Pro residues" evidence="1">
    <location>
        <begin position="95"/>
        <end position="108"/>
    </location>
</feature>
<accession>A0A9J7H4H5</accession>
<feature type="compositionally biased region" description="Pro residues" evidence="1">
    <location>
        <begin position="564"/>
        <end position="573"/>
    </location>
</feature>
<dbReference type="KEGG" id="cge:118239206"/>
<keyword evidence="2" id="KW-1185">Reference proteome</keyword>
<gene>
    <name evidence="3" type="primary">LOC118239206</name>
</gene>
<feature type="region of interest" description="Disordered" evidence="1">
    <location>
        <begin position="215"/>
        <end position="236"/>
    </location>
</feature>
<organism evidence="2 3">
    <name type="scientific">Cricetulus griseus</name>
    <name type="common">Chinese hamster</name>
    <name type="synonym">Cricetulus barabensis griseus</name>
    <dbReference type="NCBI Taxonomy" id="10029"/>
    <lineage>
        <taxon>Eukaryota</taxon>
        <taxon>Metazoa</taxon>
        <taxon>Chordata</taxon>
        <taxon>Craniata</taxon>
        <taxon>Vertebrata</taxon>
        <taxon>Euteleostomi</taxon>
        <taxon>Mammalia</taxon>
        <taxon>Eutheria</taxon>
        <taxon>Euarchontoglires</taxon>
        <taxon>Glires</taxon>
        <taxon>Rodentia</taxon>
        <taxon>Myomorpha</taxon>
        <taxon>Muroidea</taxon>
        <taxon>Cricetidae</taxon>
        <taxon>Cricetinae</taxon>
        <taxon>Cricetulus</taxon>
    </lineage>
</organism>
<feature type="compositionally biased region" description="Low complexity" evidence="1">
    <location>
        <begin position="611"/>
        <end position="621"/>
    </location>
</feature>
<feature type="region of interest" description="Disordered" evidence="1">
    <location>
        <begin position="331"/>
        <end position="368"/>
    </location>
</feature>
<reference evidence="3" key="3">
    <citation type="submission" date="2025-08" db="UniProtKB">
        <authorList>
            <consortium name="RefSeq"/>
        </authorList>
    </citation>
    <scope>IDENTIFICATION</scope>
    <source>
        <strain evidence="3">17A/GY</strain>
        <tissue evidence="3">Liver</tissue>
    </source>
</reference>
<protein>
    <submittedName>
        <fullName evidence="3">Mucin-1-like</fullName>
    </submittedName>
</protein>
<evidence type="ECO:0000313" key="2">
    <source>
        <dbReference type="Proteomes" id="UP001108280"/>
    </source>
</evidence>
<feature type="region of interest" description="Disordered" evidence="1">
    <location>
        <begin position="248"/>
        <end position="289"/>
    </location>
</feature>
<sequence length="637" mass="64857">MADKCPEFWVTTLPLKTALASPSVAAPGLQARGRQALQPGSQRGGAANFRSSRDGRDLTLGEASHCPAAKQDHPSAHTQRLAPSLHPAHGVRGPAAPPRGPRGGPRPAPLRSAEGLRRAPAGTAAPLSRGPMGRPRASGCGRSAHGSKSPNMAARRAAPSPRTPEPHLARAAPGGQGAPAGGLTEPSLRAAPRAHGHTKAPYREPGFGLGHHIVGPAHPTRGRPRGSGWPPRPWCSPRARGRWCTPGTAALATPVRPGQWRARRPRLQPGDQVPAGTGLGDRGEPRQAAWPAGVTRGAELAGLGAHQGAAPGGEWDLAPFRRLQLVALRPWSSRPPVPNATLNNPRSSHTEPRERPRRAGTASLPKSGAGLQVLPCLSFPGTPSDTGTTRCPHAPPRWTRVVSVTEAGPRVRRASRCPLPRDREAVAAARTPGGPRRPRSVLKLPGCAGRGIHGGRGPRDSPQLGARPAWGLAVSGRSPGPPCGSTGAGQGLSPARRSPRPRGPGPRRVSSTRGGAGGAIAIYGHVLGPRAPPPARAPRSRLNSGGGGRGRSHTPPACAACLPAAPPPRPSPVSGPAARPAPSAPSLRARPGSLARAGPGAPGPAAGGRAGPAAVRSPAAAERVGGAGCRRLGGPRG</sequence>
<feature type="compositionally biased region" description="Low complexity" evidence="1">
    <location>
        <begin position="574"/>
        <end position="599"/>
    </location>
</feature>
<reference evidence="2" key="1">
    <citation type="journal article" date="2018" name="Biotechnol. Bioeng.">
        <title>A reference genome of the Chinese hamster based on a hybrid assembly strategy.</title>
        <authorList>
            <person name="Rupp O."/>
            <person name="MacDonald M.L."/>
            <person name="Li S."/>
            <person name="Dhiman H."/>
            <person name="Polson S."/>
            <person name="Griep S."/>
            <person name="Heffner K."/>
            <person name="Hernandez I."/>
            <person name="Brinkrolf K."/>
            <person name="Jadhav V."/>
            <person name="Samoudi M."/>
            <person name="Hao H."/>
            <person name="Kingham B."/>
            <person name="Goesmann A."/>
            <person name="Betenbaugh M.J."/>
            <person name="Lewis N.E."/>
            <person name="Borth N."/>
            <person name="Lee K.H."/>
        </authorList>
    </citation>
    <scope>NUCLEOTIDE SEQUENCE [LARGE SCALE GENOMIC DNA]</scope>
    <source>
        <strain evidence="2">17A/GY</strain>
    </source>
</reference>
<feature type="compositionally biased region" description="Low complexity" evidence="1">
    <location>
        <begin position="506"/>
        <end position="524"/>
    </location>
</feature>
<dbReference type="AlphaFoldDB" id="A0A9J7H4H5"/>
<evidence type="ECO:0000256" key="1">
    <source>
        <dbReference type="SAM" id="MobiDB-lite"/>
    </source>
</evidence>
<dbReference type="RefSeq" id="XP_035304070.1">
    <property type="nucleotide sequence ID" value="XM_035448179.1"/>
</dbReference>
<evidence type="ECO:0000313" key="3">
    <source>
        <dbReference type="RefSeq" id="XP_035304070.1"/>
    </source>
</evidence>
<feature type="region of interest" description="Disordered" evidence="1">
    <location>
        <begin position="422"/>
        <end position="637"/>
    </location>
</feature>
<reference evidence="2" key="2">
    <citation type="journal article" date="2020" name="Biotechnol. Bioeng.">
        <title>Chromosome-scale scaffolds for the Chinese hamster reference genome assembly to facilitate the study of the CHO epigenome.</title>
        <authorList>
            <person name="Hilliard W."/>
            <person name="MacDonald M."/>
            <person name="Lee K.H."/>
        </authorList>
    </citation>
    <scope>NUCLEOTIDE SEQUENCE [LARGE SCALE GENOMIC DNA]</scope>
    <source>
        <strain evidence="2">17A/GY</strain>
    </source>
</reference>
<dbReference type="GeneID" id="118239206"/>
<name>A0A9J7H4H5_CRIGR</name>
<dbReference type="Proteomes" id="UP001108280">
    <property type="component" value="Chromosome 7"/>
</dbReference>
<feature type="region of interest" description="Disordered" evidence="1">
    <location>
        <begin position="28"/>
        <end position="203"/>
    </location>
</feature>
<proteinExistence type="predicted"/>